<feature type="compositionally biased region" description="Basic and acidic residues" evidence="1">
    <location>
        <begin position="89"/>
        <end position="106"/>
    </location>
</feature>
<feature type="compositionally biased region" description="Basic and acidic residues" evidence="1">
    <location>
        <begin position="22"/>
        <end position="51"/>
    </location>
</feature>
<gene>
    <name evidence="2" type="primary">Contig17537.g18654</name>
    <name evidence="2" type="ORF">STYLEM_18195</name>
</gene>
<name>A0A078B489_STYLE</name>
<feature type="compositionally biased region" description="Polar residues" evidence="1">
    <location>
        <begin position="142"/>
        <end position="152"/>
    </location>
</feature>
<dbReference type="InParanoid" id="A0A078B489"/>
<accession>A0A078B489</accession>
<dbReference type="AlphaFoldDB" id="A0A078B489"/>
<dbReference type="EMBL" id="CCKQ01017197">
    <property type="protein sequence ID" value="CDW89066.1"/>
    <property type="molecule type" value="Genomic_DNA"/>
</dbReference>
<dbReference type="Proteomes" id="UP000039865">
    <property type="component" value="Unassembled WGS sequence"/>
</dbReference>
<proteinExistence type="predicted"/>
<feature type="compositionally biased region" description="Polar residues" evidence="1">
    <location>
        <begin position="162"/>
        <end position="175"/>
    </location>
</feature>
<sequence length="201" mass="22491">MKLPIDFIEQHEESIQTQRANKLYDVDGKIYKQKSKEKESEDSSENDKPDIDQGSGLGNSSDKTSETQQEDQNPEERKGSNSGPNQKHSIIDQEHVEENKEGEIKPKIFGVGNKGGENKLQDGQQNIQPNPFREKFLAKAQGISQKPQTEKSGLNVIDIQPSIIQKQNDPIQKTVSRGRGKASNQGRAFFSSKQNQSQAKD</sequence>
<evidence type="ECO:0000313" key="2">
    <source>
        <dbReference type="EMBL" id="CDW89066.1"/>
    </source>
</evidence>
<feature type="compositionally biased region" description="Polar residues" evidence="1">
    <location>
        <begin position="58"/>
        <end position="67"/>
    </location>
</feature>
<keyword evidence="3" id="KW-1185">Reference proteome</keyword>
<feature type="region of interest" description="Disordered" evidence="1">
    <location>
        <begin position="13"/>
        <end position="201"/>
    </location>
</feature>
<organism evidence="2 3">
    <name type="scientific">Stylonychia lemnae</name>
    <name type="common">Ciliate</name>
    <dbReference type="NCBI Taxonomy" id="5949"/>
    <lineage>
        <taxon>Eukaryota</taxon>
        <taxon>Sar</taxon>
        <taxon>Alveolata</taxon>
        <taxon>Ciliophora</taxon>
        <taxon>Intramacronucleata</taxon>
        <taxon>Spirotrichea</taxon>
        <taxon>Stichotrichia</taxon>
        <taxon>Sporadotrichida</taxon>
        <taxon>Oxytrichidae</taxon>
        <taxon>Stylonychinae</taxon>
        <taxon>Stylonychia</taxon>
    </lineage>
</organism>
<reference evidence="2 3" key="1">
    <citation type="submission" date="2014-06" db="EMBL/GenBank/DDBJ databases">
        <authorList>
            <person name="Swart Estienne"/>
        </authorList>
    </citation>
    <scope>NUCLEOTIDE SEQUENCE [LARGE SCALE GENOMIC DNA]</scope>
    <source>
        <strain evidence="2 3">130c</strain>
    </source>
</reference>
<protein>
    <submittedName>
        <fullName evidence="2">Uncharacterized protein</fullName>
    </submittedName>
</protein>
<feature type="compositionally biased region" description="Polar residues" evidence="1">
    <location>
        <begin position="182"/>
        <end position="201"/>
    </location>
</feature>
<evidence type="ECO:0000256" key="1">
    <source>
        <dbReference type="SAM" id="MobiDB-lite"/>
    </source>
</evidence>
<evidence type="ECO:0000313" key="3">
    <source>
        <dbReference type="Proteomes" id="UP000039865"/>
    </source>
</evidence>